<gene>
    <name evidence="2" type="ORF">ECRASSUSDP1_LOCUS14529</name>
</gene>
<evidence type="ECO:0000313" key="3">
    <source>
        <dbReference type="Proteomes" id="UP001295684"/>
    </source>
</evidence>
<dbReference type="EMBL" id="CAMPGE010014521">
    <property type="protein sequence ID" value="CAI2373189.1"/>
    <property type="molecule type" value="Genomic_DNA"/>
</dbReference>
<comment type="caution">
    <text evidence="2">The sequence shown here is derived from an EMBL/GenBank/DDBJ whole genome shotgun (WGS) entry which is preliminary data.</text>
</comment>
<evidence type="ECO:0000256" key="1">
    <source>
        <dbReference type="SAM" id="Phobius"/>
    </source>
</evidence>
<name>A0AAD2CW69_EUPCR</name>
<feature type="transmembrane region" description="Helical" evidence="1">
    <location>
        <begin position="20"/>
        <end position="42"/>
    </location>
</feature>
<keyword evidence="1" id="KW-0812">Transmembrane</keyword>
<dbReference type="Proteomes" id="UP001295684">
    <property type="component" value="Unassembled WGS sequence"/>
</dbReference>
<organism evidence="2 3">
    <name type="scientific">Euplotes crassus</name>
    <dbReference type="NCBI Taxonomy" id="5936"/>
    <lineage>
        <taxon>Eukaryota</taxon>
        <taxon>Sar</taxon>
        <taxon>Alveolata</taxon>
        <taxon>Ciliophora</taxon>
        <taxon>Intramacronucleata</taxon>
        <taxon>Spirotrichea</taxon>
        <taxon>Hypotrichia</taxon>
        <taxon>Euplotida</taxon>
        <taxon>Euplotidae</taxon>
        <taxon>Moneuplotes</taxon>
    </lineage>
</organism>
<protein>
    <submittedName>
        <fullName evidence="2">Uncharacterized protein</fullName>
    </submittedName>
</protein>
<proteinExistence type="predicted"/>
<keyword evidence="1" id="KW-1133">Transmembrane helix</keyword>
<keyword evidence="1" id="KW-0472">Membrane</keyword>
<accession>A0AAD2CW69</accession>
<reference evidence="2" key="1">
    <citation type="submission" date="2023-07" db="EMBL/GenBank/DDBJ databases">
        <authorList>
            <consortium name="AG Swart"/>
            <person name="Singh M."/>
            <person name="Singh A."/>
            <person name="Seah K."/>
            <person name="Emmerich C."/>
        </authorList>
    </citation>
    <scope>NUCLEOTIDE SEQUENCE</scope>
    <source>
        <strain evidence="2">DP1</strain>
    </source>
</reference>
<keyword evidence="3" id="KW-1185">Reference proteome</keyword>
<sequence length="83" mass="9427">MQHAIFDNIMNKSDEGDLNFITVDYIFHLLVSVCVILFIHILDNLQDFAHDLIIGSYQLGQKEPVELSQHLIVMQSGKIALSD</sequence>
<evidence type="ECO:0000313" key="2">
    <source>
        <dbReference type="EMBL" id="CAI2373189.1"/>
    </source>
</evidence>
<dbReference type="AlphaFoldDB" id="A0AAD2CW69"/>